<accession>A0A3T0E8V0</accession>
<evidence type="ECO:0000313" key="1">
    <source>
        <dbReference type="EMBL" id="AZU03845.1"/>
    </source>
</evidence>
<reference evidence="1 2" key="1">
    <citation type="submission" date="2016-12" db="EMBL/GenBank/DDBJ databases">
        <title>The genome of dimorphic prosthecate Glycocaulis alkaliphilus 6b-8t, isolated from crude oil dictates its adaptability in petroleum environments.</title>
        <authorList>
            <person name="Wu X.-L."/>
            <person name="Geng S."/>
        </authorList>
    </citation>
    <scope>NUCLEOTIDE SEQUENCE [LARGE SCALE GENOMIC DNA]</scope>
    <source>
        <strain evidence="1 2">6B-8</strain>
    </source>
</reference>
<dbReference type="AlphaFoldDB" id="A0A3T0E8V0"/>
<dbReference type="Proteomes" id="UP000286954">
    <property type="component" value="Chromosome"/>
</dbReference>
<keyword evidence="2" id="KW-1185">Reference proteome</keyword>
<dbReference type="RefSeq" id="WP_127566382.1">
    <property type="nucleotide sequence ID" value="NZ_BMFB01000008.1"/>
</dbReference>
<dbReference type="KEGG" id="gak:X907_1312"/>
<proteinExistence type="predicted"/>
<evidence type="ECO:0000313" key="2">
    <source>
        <dbReference type="Proteomes" id="UP000286954"/>
    </source>
</evidence>
<protein>
    <submittedName>
        <fullName evidence="1">Uncharacterized protein</fullName>
    </submittedName>
</protein>
<gene>
    <name evidence="1" type="ORF">X907_1312</name>
</gene>
<organism evidence="1 2">
    <name type="scientific">Glycocaulis alkaliphilus</name>
    <dbReference type="NCBI Taxonomy" id="1434191"/>
    <lineage>
        <taxon>Bacteria</taxon>
        <taxon>Pseudomonadati</taxon>
        <taxon>Pseudomonadota</taxon>
        <taxon>Alphaproteobacteria</taxon>
        <taxon>Maricaulales</taxon>
        <taxon>Maricaulaceae</taxon>
        <taxon>Glycocaulis</taxon>
    </lineage>
</organism>
<sequence>MPVPFERSVFLNCPFDGDYAPILQSIAFCVIDLGFHVRIAPENADGAAARLDRILELVRSSKFGIHDLSRCKSSEADEYYRMNMPFELGIDHGCRKFGGHELAEKSILILESNKFDYQKGLSDIAGWDIHSHGMDYVEAVRHVRDWLVHHAGADSIGTERVLGDYATFRGWHYEREITNGASERDIELYAPINVIRAMQDWYAAGKPDEFSA</sequence>
<name>A0A3T0E8V0_9PROT</name>
<dbReference type="OrthoDB" id="7596615at2"/>
<dbReference type="EMBL" id="CP018911">
    <property type="protein sequence ID" value="AZU03845.1"/>
    <property type="molecule type" value="Genomic_DNA"/>
</dbReference>